<gene>
    <name evidence="6" type="ORF">GOMPHAMPRED_000259</name>
</gene>
<evidence type="ECO:0000256" key="3">
    <source>
        <dbReference type="ARBA" id="ARBA00023242"/>
    </source>
</evidence>
<dbReference type="GO" id="GO:0003677">
    <property type="term" value="F:DNA binding"/>
    <property type="evidence" value="ECO:0007669"/>
    <property type="project" value="InterPro"/>
</dbReference>
<dbReference type="Pfam" id="PF00172">
    <property type="entry name" value="Zn_clus"/>
    <property type="match status" value="1"/>
</dbReference>
<evidence type="ECO:0000259" key="5">
    <source>
        <dbReference type="PROSITE" id="PS50048"/>
    </source>
</evidence>
<dbReference type="PROSITE" id="PS50048">
    <property type="entry name" value="ZN2_CY6_FUNGAL_2"/>
    <property type="match status" value="1"/>
</dbReference>
<dbReference type="InterPro" id="IPR050613">
    <property type="entry name" value="Sec_Metabolite_Reg"/>
</dbReference>
<evidence type="ECO:0000256" key="2">
    <source>
        <dbReference type="ARBA" id="ARBA00022723"/>
    </source>
</evidence>
<reference evidence="6" key="1">
    <citation type="submission" date="2021-03" db="EMBL/GenBank/DDBJ databases">
        <authorList>
            <person name="Tagirdzhanova G."/>
        </authorList>
    </citation>
    <scope>NUCLEOTIDE SEQUENCE</scope>
</reference>
<dbReference type="SUPFAM" id="SSF57701">
    <property type="entry name" value="Zn2/Cys6 DNA-binding domain"/>
    <property type="match status" value="1"/>
</dbReference>
<feature type="compositionally biased region" description="Polar residues" evidence="4">
    <location>
        <begin position="46"/>
        <end position="69"/>
    </location>
</feature>
<organism evidence="6 7">
    <name type="scientific">Gomphillus americanus</name>
    <dbReference type="NCBI Taxonomy" id="1940652"/>
    <lineage>
        <taxon>Eukaryota</taxon>
        <taxon>Fungi</taxon>
        <taxon>Dikarya</taxon>
        <taxon>Ascomycota</taxon>
        <taxon>Pezizomycotina</taxon>
        <taxon>Lecanoromycetes</taxon>
        <taxon>OSLEUM clade</taxon>
        <taxon>Ostropomycetidae</taxon>
        <taxon>Ostropales</taxon>
        <taxon>Graphidaceae</taxon>
        <taxon>Gomphilloideae</taxon>
        <taxon>Gomphillus</taxon>
    </lineage>
</organism>
<feature type="compositionally biased region" description="Low complexity" evidence="4">
    <location>
        <begin position="245"/>
        <end position="257"/>
    </location>
</feature>
<dbReference type="GO" id="GO:0005634">
    <property type="term" value="C:nucleus"/>
    <property type="evidence" value="ECO:0007669"/>
    <property type="project" value="UniProtKB-SubCell"/>
</dbReference>
<dbReference type="Pfam" id="PF04082">
    <property type="entry name" value="Fungal_trans"/>
    <property type="match status" value="1"/>
</dbReference>
<dbReference type="GO" id="GO:0008270">
    <property type="term" value="F:zinc ion binding"/>
    <property type="evidence" value="ECO:0007669"/>
    <property type="project" value="InterPro"/>
</dbReference>
<name>A0A8H3I3Q7_9LECA</name>
<dbReference type="CDD" id="cd12148">
    <property type="entry name" value="fungal_TF_MHR"/>
    <property type="match status" value="1"/>
</dbReference>
<feature type="region of interest" description="Disordered" evidence="4">
    <location>
        <begin position="135"/>
        <end position="184"/>
    </location>
</feature>
<keyword evidence="7" id="KW-1185">Reference proteome</keyword>
<keyword evidence="3" id="KW-0539">Nucleus</keyword>
<dbReference type="GO" id="GO:0006351">
    <property type="term" value="P:DNA-templated transcription"/>
    <property type="evidence" value="ECO:0007669"/>
    <property type="project" value="InterPro"/>
</dbReference>
<feature type="domain" description="Zn(2)-C6 fungal-type" evidence="5">
    <location>
        <begin position="72"/>
        <end position="101"/>
    </location>
</feature>
<dbReference type="SMART" id="SM00066">
    <property type="entry name" value="GAL4"/>
    <property type="match status" value="1"/>
</dbReference>
<dbReference type="EMBL" id="CAJPDQ010000001">
    <property type="protein sequence ID" value="CAF9903443.1"/>
    <property type="molecule type" value="Genomic_DNA"/>
</dbReference>
<evidence type="ECO:0000256" key="1">
    <source>
        <dbReference type="ARBA" id="ARBA00004123"/>
    </source>
</evidence>
<proteinExistence type="predicted"/>
<feature type="region of interest" description="Disordered" evidence="4">
    <location>
        <begin position="238"/>
        <end position="258"/>
    </location>
</feature>
<dbReference type="InterPro" id="IPR007219">
    <property type="entry name" value="XnlR_reg_dom"/>
</dbReference>
<comment type="caution">
    <text evidence="6">The sequence shown here is derived from an EMBL/GenBank/DDBJ whole genome shotgun (WGS) entry which is preliminary data.</text>
</comment>
<sequence>MNHSNHDVDTFSTAFTADQFAFPDDLIASPLSHHNVPTPTLHKSDSQPAKSPTSQNAPQTNGTSGSKLNPRSCVTCRRRKVRCDKQEPCTNCQKAGTECVFPSPGRAPRRSKKPPDAELLARLRRLEGVVQKLGKNGSGEDLIDDGLRKSSLNGTNGTGNGSPKATSPKEKDAPCPSGNPVKSPAERLDRFQQFHDIRGRESGQMVVGEGRSRYVTNGFWAGLTEEIAEMRDLLHYSSSDDELPDGSTPSSTDTSGGRLTHQEFIFGYSSTMMNLRILHPPTNQIMTYWTLYKSHVDPVVRILHKPTIEGIFQQAVKDQSNIPKSMEPLVFSVYLAVVTSLRPDECQSILGIDKDTGIKRYRYATEQAFAKASFLTTQEVIVICAFTLFLTCIRRNANSGEVWTLTGLLLRMAHSLGLHRDGSQFGLSPFDTEIRRRLWWQVCTLDVRASEEQGSEPMIAERFFDTKLPSNINDTDIWPGMTEMPIEREGATEMTFDLVRYEIGGTVRILSALSKCPKESKASEQDQLESKDAALERLRLKLEDKYLKYCDNRDPLQWVAANVSRLVMAKIWLVIHHPFRRGALGAKLAQETRNRTFLTSIDIIRYARLLETQQKTLRWGWLFSSYRQWHSLAFLLGELCVRTEGPAVEDGWRVIEEAWPAWDTPDVSKHLPLWKAITRLMVRARAVRREVLEKRKAFPVDGTLGPAPTNNDSSLSTNSVASAPAPATNFDINPVIYNDTVPTSYNEIPDMGMDINKSVKDTADFDPYGLQSSASFFPSSNQLTDMNVYPRDATDFDLGLTNPLAQDDILPDTNINWSSWDAEMGMDLQNEIVQPINIDLDQLWGGFQQN</sequence>
<dbReference type="GO" id="GO:0000981">
    <property type="term" value="F:DNA-binding transcription factor activity, RNA polymerase II-specific"/>
    <property type="evidence" value="ECO:0007669"/>
    <property type="project" value="InterPro"/>
</dbReference>
<dbReference type="OrthoDB" id="3989227at2759"/>
<dbReference type="InterPro" id="IPR036864">
    <property type="entry name" value="Zn2-C6_fun-type_DNA-bd_sf"/>
</dbReference>
<dbReference type="Proteomes" id="UP000664169">
    <property type="component" value="Unassembled WGS sequence"/>
</dbReference>
<dbReference type="PANTHER" id="PTHR31001:SF50">
    <property type="entry name" value="ZN(II)2CYS6 TRANSCRIPTION FACTOR (EUROFUNG)"/>
    <property type="match status" value="1"/>
</dbReference>
<protein>
    <recommendedName>
        <fullName evidence="5">Zn(2)-C6 fungal-type domain-containing protein</fullName>
    </recommendedName>
</protein>
<feature type="region of interest" description="Disordered" evidence="4">
    <location>
        <begin position="31"/>
        <end position="71"/>
    </location>
</feature>
<dbReference type="SMART" id="SM00906">
    <property type="entry name" value="Fungal_trans"/>
    <property type="match status" value="1"/>
</dbReference>
<dbReference type="Gene3D" id="4.10.240.10">
    <property type="entry name" value="Zn(2)-C6 fungal-type DNA-binding domain"/>
    <property type="match status" value="1"/>
</dbReference>
<accession>A0A8H3I3Q7</accession>
<dbReference type="PROSITE" id="PS00463">
    <property type="entry name" value="ZN2_CY6_FUNGAL_1"/>
    <property type="match status" value="1"/>
</dbReference>
<dbReference type="CDD" id="cd00067">
    <property type="entry name" value="GAL4"/>
    <property type="match status" value="1"/>
</dbReference>
<evidence type="ECO:0000256" key="4">
    <source>
        <dbReference type="SAM" id="MobiDB-lite"/>
    </source>
</evidence>
<feature type="region of interest" description="Disordered" evidence="4">
    <location>
        <begin position="94"/>
        <end position="115"/>
    </location>
</feature>
<dbReference type="PANTHER" id="PTHR31001">
    <property type="entry name" value="UNCHARACTERIZED TRANSCRIPTIONAL REGULATORY PROTEIN"/>
    <property type="match status" value="1"/>
</dbReference>
<keyword evidence="2" id="KW-0479">Metal-binding</keyword>
<evidence type="ECO:0000313" key="7">
    <source>
        <dbReference type="Proteomes" id="UP000664169"/>
    </source>
</evidence>
<dbReference type="AlphaFoldDB" id="A0A8H3I3Q7"/>
<dbReference type="InterPro" id="IPR001138">
    <property type="entry name" value="Zn2Cys6_DnaBD"/>
</dbReference>
<evidence type="ECO:0000313" key="6">
    <source>
        <dbReference type="EMBL" id="CAF9903443.1"/>
    </source>
</evidence>
<comment type="subcellular location">
    <subcellularLocation>
        <location evidence="1">Nucleus</location>
    </subcellularLocation>
</comment>